<evidence type="ECO:0000256" key="12">
    <source>
        <dbReference type="ARBA" id="ARBA00023209"/>
    </source>
</evidence>
<evidence type="ECO:0000313" key="21">
    <source>
        <dbReference type="Proteomes" id="UP000078492"/>
    </source>
</evidence>
<evidence type="ECO:0000256" key="14">
    <source>
        <dbReference type="ARBA" id="ARBA00023315"/>
    </source>
</evidence>
<feature type="transmembrane region" description="Helical" evidence="19">
    <location>
        <begin position="301"/>
        <end position="322"/>
    </location>
</feature>
<comment type="similarity">
    <text evidence="4">Belongs to the membrane-bound acyltransferase family.</text>
</comment>
<dbReference type="InterPro" id="IPR049941">
    <property type="entry name" value="LPLAT_7/PORCN-like"/>
</dbReference>
<keyword evidence="11 19" id="KW-0472">Membrane</keyword>
<dbReference type="Gene3D" id="1.20.1250.20">
    <property type="entry name" value="MFS general substrate transporter like domains"/>
    <property type="match status" value="1"/>
</dbReference>
<keyword evidence="21" id="KW-1185">Reference proteome</keyword>
<dbReference type="Pfam" id="PF03062">
    <property type="entry name" value="MBOAT"/>
    <property type="match status" value="1"/>
</dbReference>
<keyword evidence="8" id="KW-0256">Endoplasmic reticulum</keyword>
<dbReference type="GO" id="GO:0005783">
    <property type="term" value="C:endoplasmic reticulum"/>
    <property type="evidence" value="ECO:0007669"/>
    <property type="project" value="UniProtKB-SubCell"/>
</dbReference>
<evidence type="ECO:0000256" key="4">
    <source>
        <dbReference type="ARBA" id="ARBA00010323"/>
    </source>
</evidence>
<dbReference type="GO" id="GO:0071617">
    <property type="term" value="F:lysophospholipid acyltransferase activity"/>
    <property type="evidence" value="ECO:0007669"/>
    <property type="project" value="TreeGrafter"/>
</dbReference>
<dbReference type="GO" id="GO:0006656">
    <property type="term" value="P:phosphatidylcholine biosynthetic process"/>
    <property type="evidence" value="ECO:0007669"/>
    <property type="project" value="TreeGrafter"/>
</dbReference>
<keyword evidence="10" id="KW-0443">Lipid metabolism</keyword>
<proteinExistence type="inferred from homology"/>
<evidence type="ECO:0000256" key="10">
    <source>
        <dbReference type="ARBA" id="ARBA00023098"/>
    </source>
</evidence>
<organism evidence="20 21">
    <name type="scientific">Trachymyrmex cornetzi</name>
    <dbReference type="NCBI Taxonomy" id="471704"/>
    <lineage>
        <taxon>Eukaryota</taxon>
        <taxon>Metazoa</taxon>
        <taxon>Ecdysozoa</taxon>
        <taxon>Arthropoda</taxon>
        <taxon>Hexapoda</taxon>
        <taxon>Insecta</taxon>
        <taxon>Pterygota</taxon>
        <taxon>Neoptera</taxon>
        <taxon>Endopterygota</taxon>
        <taxon>Hymenoptera</taxon>
        <taxon>Apocrita</taxon>
        <taxon>Aculeata</taxon>
        <taxon>Formicoidea</taxon>
        <taxon>Formicidae</taxon>
        <taxon>Myrmicinae</taxon>
        <taxon>Trachymyrmex</taxon>
    </lineage>
</organism>
<dbReference type="SUPFAM" id="SSF103473">
    <property type="entry name" value="MFS general substrate transporter"/>
    <property type="match status" value="1"/>
</dbReference>
<dbReference type="GO" id="GO:0030258">
    <property type="term" value="P:lipid modification"/>
    <property type="evidence" value="ECO:0007669"/>
    <property type="project" value="TreeGrafter"/>
</dbReference>
<keyword evidence="7 19" id="KW-0812">Transmembrane</keyword>
<evidence type="ECO:0000256" key="19">
    <source>
        <dbReference type="SAM" id="Phobius"/>
    </source>
</evidence>
<gene>
    <name evidence="20" type="ORF">ALC57_12620</name>
</gene>
<evidence type="ECO:0000256" key="11">
    <source>
        <dbReference type="ARBA" id="ARBA00023136"/>
    </source>
</evidence>
<evidence type="ECO:0000256" key="7">
    <source>
        <dbReference type="ARBA" id="ARBA00022692"/>
    </source>
</evidence>
<evidence type="ECO:0000256" key="2">
    <source>
        <dbReference type="ARBA" id="ARBA00004240"/>
    </source>
</evidence>
<feature type="transmembrane region" description="Helical" evidence="19">
    <location>
        <begin position="116"/>
        <end position="142"/>
    </location>
</feature>
<feature type="transmembrane region" description="Helical" evidence="19">
    <location>
        <begin position="6"/>
        <end position="25"/>
    </location>
</feature>
<dbReference type="InterPro" id="IPR036259">
    <property type="entry name" value="MFS_trans_sf"/>
</dbReference>
<feature type="transmembrane region" description="Helical" evidence="19">
    <location>
        <begin position="251"/>
        <end position="271"/>
    </location>
</feature>
<dbReference type="PANTHER" id="PTHR13906:SF14">
    <property type="entry name" value="LYSOPHOSPHOLIPID ACYLTRANSFERASE 5"/>
    <property type="match status" value="1"/>
</dbReference>
<evidence type="ECO:0000256" key="1">
    <source>
        <dbReference type="ARBA" id="ARBA00004141"/>
    </source>
</evidence>
<feature type="non-terminal residue" evidence="20">
    <location>
        <position position="1"/>
    </location>
</feature>
<evidence type="ECO:0000256" key="17">
    <source>
        <dbReference type="ARBA" id="ARBA00038923"/>
    </source>
</evidence>
<evidence type="ECO:0000256" key="16">
    <source>
        <dbReference type="ARBA" id="ARBA00026120"/>
    </source>
</evidence>
<evidence type="ECO:0000256" key="6">
    <source>
        <dbReference type="ARBA" id="ARBA00022679"/>
    </source>
</evidence>
<dbReference type="Proteomes" id="UP000078492">
    <property type="component" value="Unassembled WGS sequence"/>
</dbReference>
<evidence type="ECO:0000256" key="3">
    <source>
        <dbReference type="ARBA" id="ARBA00005074"/>
    </source>
</evidence>
<keyword evidence="12" id="KW-0594">Phospholipid biosynthesis</keyword>
<comment type="subcellular location">
    <subcellularLocation>
        <location evidence="2">Endoplasmic reticulum</location>
    </subcellularLocation>
    <subcellularLocation>
        <location evidence="1">Membrane</location>
        <topology evidence="1">Multi-pass membrane protein</topology>
    </subcellularLocation>
</comment>
<feature type="transmembrane region" description="Helical" evidence="19">
    <location>
        <begin position="439"/>
        <end position="462"/>
    </location>
</feature>
<comment type="pathway">
    <text evidence="3">Lipid metabolism; phospholipid metabolism.</text>
</comment>
<evidence type="ECO:0000256" key="15">
    <source>
        <dbReference type="ARBA" id="ARBA00025707"/>
    </source>
</evidence>
<protein>
    <recommendedName>
        <fullName evidence="18">Lysophospholipid acyltransferase 5</fullName>
        <ecNumber evidence="16">2.3.1.23</ecNumber>
        <ecNumber evidence="17">2.3.1.n6</ecNumber>
    </recommendedName>
</protein>
<feature type="transmembrane region" description="Helical" evidence="19">
    <location>
        <begin position="83"/>
        <end position="101"/>
    </location>
</feature>
<keyword evidence="5" id="KW-0444">Lipid biosynthesis</keyword>
<reference evidence="20 21" key="1">
    <citation type="submission" date="2015-09" db="EMBL/GenBank/DDBJ databases">
        <title>Trachymyrmex cornetzi WGS genome.</title>
        <authorList>
            <person name="Nygaard S."/>
            <person name="Hu H."/>
            <person name="Boomsma J."/>
            <person name="Zhang G."/>
        </authorList>
    </citation>
    <scope>NUCLEOTIDE SEQUENCE [LARGE SCALE GENOMIC DNA]</scope>
    <source>
        <strain evidence="20">Tcor2-1</strain>
        <tissue evidence="20">Whole body</tissue>
    </source>
</reference>
<keyword evidence="13" id="KW-1208">Phospholipid metabolism</keyword>
<evidence type="ECO:0000256" key="8">
    <source>
        <dbReference type="ARBA" id="ARBA00022824"/>
    </source>
</evidence>
<evidence type="ECO:0000256" key="5">
    <source>
        <dbReference type="ARBA" id="ARBA00022516"/>
    </source>
</evidence>
<keyword evidence="14 20" id="KW-0012">Acyltransferase</keyword>
<dbReference type="EC" id="2.3.1.23" evidence="16"/>
<dbReference type="STRING" id="471704.A0A195DQD2"/>
<sequence length="509" mass="59762">NDWRSIAAFFSISSILFVLCNIFLIRESSEWLLLKGRKEDARIALLCIRGLRQKTTEFQKEFIEMRFPVALFHRYTLYGKDPIRQHLFFIACGLSIGYWNYDYNILHSSTAVCGTYLILTVLGSTGLSVIVTFLFNMTYLLYGYYTTSTQDYDIKWTMPQCVLTLRLIGLAFNLWDGQKRDEELSDSQKRVILKERPSLLEIAAYAYFPGAFLIGPQFSMRRYLDYVNGQLAERDPQTGAIKLPDCVSAGFLRAFIGFIYVVIFQIGTLYVSDQYLFKPSFQKLNLIKKCLVIGLWGRINLYKYISVWLITEGVCIVFGLTYNGKDSEGRVKWDGCANVKLRTFETTMQFNDYILSFNINTNHWCAEYIYKRLKFLGSKIYSQIMTLLFLALWHGFHSGYYHCFFMEFVVLYFERDIGPVLKNSEIVQTMLKIRWEARVLAWIFLKLYTFVFMGYSLVSFVLLSYPRYNQVYASMYYCGHVFFLSYPLLAPYIKRLLGQRHERQRSHQE</sequence>
<evidence type="ECO:0000256" key="13">
    <source>
        <dbReference type="ARBA" id="ARBA00023264"/>
    </source>
</evidence>
<evidence type="ECO:0000313" key="20">
    <source>
        <dbReference type="EMBL" id="KYN15078.1"/>
    </source>
</evidence>
<dbReference type="PANTHER" id="PTHR13906">
    <property type="entry name" value="PORCUPINE"/>
    <property type="match status" value="1"/>
</dbReference>
<name>A0A195DQD2_9HYME</name>
<evidence type="ECO:0000256" key="18">
    <source>
        <dbReference type="ARBA" id="ARBA00039721"/>
    </source>
</evidence>
<feature type="transmembrane region" description="Helical" evidence="19">
    <location>
        <begin position="474"/>
        <end position="493"/>
    </location>
</feature>
<keyword evidence="6 20" id="KW-0808">Transferase</keyword>
<comment type="pathway">
    <text evidence="15">Phospholipid metabolism.</text>
</comment>
<dbReference type="AlphaFoldDB" id="A0A195DQD2"/>
<dbReference type="GO" id="GO:0016020">
    <property type="term" value="C:membrane"/>
    <property type="evidence" value="ECO:0007669"/>
    <property type="project" value="UniProtKB-SubCell"/>
</dbReference>
<keyword evidence="9 19" id="KW-1133">Transmembrane helix</keyword>
<accession>A0A195DQD2</accession>
<dbReference type="GO" id="GO:0047184">
    <property type="term" value="F:1-acylglycerophosphocholine O-acyltransferase activity"/>
    <property type="evidence" value="ECO:0007669"/>
    <property type="project" value="UniProtKB-EC"/>
</dbReference>
<dbReference type="InterPro" id="IPR004299">
    <property type="entry name" value="MBOAT_fam"/>
</dbReference>
<evidence type="ECO:0000256" key="9">
    <source>
        <dbReference type="ARBA" id="ARBA00022989"/>
    </source>
</evidence>
<dbReference type="EMBL" id="KQ980612">
    <property type="protein sequence ID" value="KYN15078.1"/>
    <property type="molecule type" value="Genomic_DNA"/>
</dbReference>
<dbReference type="EC" id="2.3.1.n6" evidence="17"/>